<dbReference type="SUPFAM" id="SSF51556">
    <property type="entry name" value="Metallo-dependent hydrolases"/>
    <property type="match status" value="1"/>
</dbReference>
<keyword evidence="3" id="KW-1185">Reference proteome</keyword>
<proteinExistence type="predicted"/>
<dbReference type="EMBL" id="BN001305">
    <property type="protein sequence ID" value="CBF82149.1"/>
    <property type="molecule type" value="Genomic_DNA"/>
</dbReference>
<gene>
    <name evidence="2" type="ORF">ANIA_05297</name>
</gene>
<protein>
    <recommendedName>
        <fullName evidence="1">Amidohydrolase-related domain-containing protein</fullName>
    </recommendedName>
</protein>
<dbReference type="GO" id="GO:0016787">
    <property type="term" value="F:hydrolase activity"/>
    <property type="evidence" value="ECO:0007669"/>
    <property type="project" value="InterPro"/>
</dbReference>
<dbReference type="Proteomes" id="UP000000560">
    <property type="component" value="Chromosome V"/>
</dbReference>
<dbReference type="InterPro" id="IPR032466">
    <property type="entry name" value="Metal_Hydrolase"/>
</dbReference>
<dbReference type="PANTHER" id="PTHR35563:SF2">
    <property type="entry name" value="BARREL METAL-DEPENDENT HYDROLASE, PUTATIVE (AFU_ORTHOLOGUE AFUA_1G16240)-RELATED"/>
    <property type="match status" value="1"/>
</dbReference>
<evidence type="ECO:0000313" key="2">
    <source>
        <dbReference type="EMBL" id="CBF82149.1"/>
    </source>
</evidence>
<dbReference type="RefSeq" id="XP_662901.1">
    <property type="nucleotide sequence ID" value="XM_657809.1"/>
</dbReference>
<dbReference type="OrthoDB" id="2135488at2759"/>
<reference evidence="3" key="1">
    <citation type="journal article" date="2005" name="Nature">
        <title>Sequencing of Aspergillus nidulans and comparative analysis with A. fumigatus and A. oryzae.</title>
        <authorList>
            <person name="Galagan J.E."/>
            <person name="Calvo S.E."/>
            <person name="Cuomo C."/>
            <person name="Ma L.J."/>
            <person name="Wortman J.R."/>
            <person name="Batzoglou S."/>
            <person name="Lee S.I."/>
            <person name="Basturkmen M."/>
            <person name="Spevak C.C."/>
            <person name="Clutterbuck J."/>
            <person name="Kapitonov V."/>
            <person name="Jurka J."/>
            <person name="Scazzocchio C."/>
            <person name="Farman M."/>
            <person name="Butler J."/>
            <person name="Purcell S."/>
            <person name="Harris S."/>
            <person name="Braus G.H."/>
            <person name="Draht O."/>
            <person name="Busch S."/>
            <person name="D'Enfert C."/>
            <person name="Bouchier C."/>
            <person name="Goldman G.H."/>
            <person name="Bell-Pedersen D."/>
            <person name="Griffiths-Jones S."/>
            <person name="Doonan J.H."/>
            <person name="Yu J."/>
            <person name="Vienken K."/>
            <person name="Pain A."/>
            <person name="Freitag M."/>
            <person name="Selker E.U."/>
            <person name="Archer D.B."/>
            <person name="Penalva M.A."/>
            <person name="Oakley B.R."/>
            <person name="Momany M."/>
            <person name="Tanaka T."/>
            <person name="Kumagai T."/>
            <person name="Asai K."/>
            <person name="Machida M."/>
            <person name="Nierman W.C."/>
            <person name="Denning D.W."/>
            <person name="Caddick M."/>
            <person name="Hynes M."/>
            <person name="Paoletti M."/>
            <person name="Fischer R."/>
            <person name="Miller B."/>
            <person name="Dyer P."/>
            <person name="Sachs M.S."/>
            <person name="Osmani S.A."/>
            <person name="Birren B.W."/>
        </authorList>
    </citation>
    <scope>NUCLEOTIDE SEQUENCE [LARGE SCALE GENOMIC DNA]</scope>
    <source>
        <strain evidence="3">FGSC A4 / ATCC 38163 / CBS 112.46 / NRRL 194 / M139</strain>
    </source>
</reference>
<dbReference type="GeneID" id="2871586"/>
<accession>Q5B2D3</accession>
<name>Q5B2D3_EMENI</name>
<dbReference type="InterPro" id="IPR006680">
    <property type="entry name" value="Amidohydro-rel"/>
</dbReference>
<dbReference type="Pfam" id="PF04909">
    <property type="entry name" value="Amidohydro_2"/>
    <property type="match status" value="1"/>
</dbReference>
<evidence type="ECO:0000259" key="1">
    <source>
        <dbReference type="Pfam" id="PF04909"/>
    </source>
</evidence>
<dbReference type="HOGENOM" id="CLU_122494_0_0_1"/>
<dbReference type="AlphaFoldDB" id="Q5B2D3"/>
<accession>C8VGY3</accession>
<reference evidence="3" key="2">
    <citation type="journal article" date="2009" name="Fungal Genet. Biol.">
        <title>The 2008 update of the Aspergillus nidulans genome annotation: a community effort.</title>
        <authorList>
            <person name="Wortman J.R."/>
            <person name="Gilsenan J.M."/>
            <person name="Joardar V."/>
            <person name="Deegan J."/>
            <person name="Clutterbuck J."/>
            <person name="Andersen M.R."/>
            <person name="Archer D."/>
            <person name="Bencina M."/>
            <person name="Braus G."/>
            <person name="Coutinho P."/>
            <person name="von Dohren H."/>
            <person name="Doonan J."/>
            <person name="Driessen A.J."/>
            <person name="Durek P."/>
            <person name="Espeso E."/>
            <person name="Fekete E."/>
            <person name="Flipphi M."/>
            <person name="Estrada C.G."/>
            <person name="Geysens S."/>
            <person name="Goldman G."/>
            <person name="de Groot P.W."/>
            <person name="Hansen K."/>
            <person name="Harris S.D."/>
            <person name="Heinekamp T."/>
            <person name="Helmstaedt K."/>
            <person name="Henrissat B."/>
            <person name="Hofmann G."/>
            <person name="Homan T."/>
            <person name="Horio T."/>
            <person name="Horiuchi H."/>
            <person name="James S."/>
            <person name="Jones M."/>
            <person name="Karaffa L."/>
            <person name="Karanyi Z."/>
            <person name="Kato M."/>
            <person name="Keller N."/>
            <person name="Kelly D.E."/>
            <person name="Kiel J.A."/>
            <person name="Kim J.M."/>
            <person name="van der Klei I.J."/>
            <person name="Klis F.M."/>
            <person name="Kovalchuk A."/>
            <person name="Krasevec N."/>
            <person name="Kubicek C.P."/>
            <person name="Liu B."/>
            <person name="Maccabe A."/>
            <person name="Meyer V."/>
            <person name="Mirabito P."/>
            <person name="Miskei M."/>
            <person name="Mos M."/>
            <person name="Mullins J."/>
            <person name="Nelson D.R."/>
            <person name="Nielsen J."/>
            <person name="Oakley B.R."/>
            <person name="Osmani S.A."/>
            <person name="Pakula T."/>
            <person name="Paszewski A."/>
            <person name="Paulsen I."/>
            <person name="Pilsyk S."/>
            <person name="Pocsi I."/>
            <person name="Punt P.J."/>
            <person name="Ram A.F."/>
            <person name="Ren Q."/>
            <person name="Robellet X."/>
            <person name="Robson G."/>
            <person name="Seiboth B."/>
            <person name="van Solingen P."/>
            <person name="Specht T."/>
            <person name="Sun J."/>
            <person name="Taheri-Talesh N."/>
            <person name="Takeshita N."/>
            <person name="Ussery D."/>
            <person name="vanKuyk P.A."/>
            <person name="Visser H."/>
            <person name="van de Vondervoort P.J."/>
            <person name="de Vries R.P."/>
            <person name="Walton J."/>
            <person name="Xiang X."/>
            <person name="Xiong Y."/>
            <person name="Zeng A.P."/>
            <person name="Brandt B.W."/>
            <person name="Cornell M.J."/>
            <person name="van den Hondel C.A."/>
            <person name="Visser J."/>
            <person name="Oliver S.G."/>
            <person name="Turner G."/>
        </authorList>
    </citation>
    <scope>GENOME REANNOTATION</scope>
    <source>
        <strain evidence="3">FGSC A4 / ATCC 38163 / CBS 112.46 / NRRL 194 / M139</strain>
    </source>
</reference>
<dbReference type="PANTHER" id="PTHR35563">
    <property type="entry name" value="BARREL METAL-DEPENDENT HYDROLASE, PUTATIVE (AFU_ORTHOLOGUE AFUA_1G16240)-RELATED"/>
    <property type="match status" value="1"/>
</dbReference>
<evidence type="ECO:0000313" key="3">
    <source>
        <dbReference type="Proteomes" id="UP000000560"/>
    </source>
</evidence>
<organism evidence="2 3">
    <name type="scientific">Emericella nidulans (strain FGSC A4 / ATCC 38163 / CBS 112.46 / NRRL 194 / M139)</name>
    <name type="common">Aspergillus nidulans</name>
    <dbReference type="NCBI Taxonomy" id="227321"/>
    <lineage>
        <taxon>Eukaryota</taxon>
        <taxon>Fungi</taxon>
        <taxon>Dikarya</taxon>
        <taxon>Ascomycota</taxon>
        <taxon>Pezizomycotina</taxon>
        <taxon>Eurotiomycetes</taxon>
        <taxon>Eurotiomycetidae</taxon>
        <taxon>Eurotiales</taxon>
        <taxon>Aspergillaceae</taxon>
        <taxon>Aspergillus</taxon>
        <taxon>Aspergillus subgen. Nidulantes</taxon>
    </lineage>
</organism>
<dbReference type="KEGG" id="ani:ANIA_05297"/>
<sequence>MAFTHVRPELWTELKPFIEAEMVPTGIRLVTDHFALLKGSSMLPCQGGGDGQEVDVSLQPGFQEIIELMRTGYFYVKISAPYRVSTQAPRYEDLRPLVRAFFDANPRQVVWGSDW</sequence>
<dbReference type="InParanoid" id="Q5B2D3"/>
<dbReference type="Gene3D" id="3.20.20.140">
    <property type="entry name" value="Metal-dependent hydrolases"/>
    <property type="match status" value="1"/>
</dbReference>
<dbReference type="eggNOG" id="ENOG502SHAD">
    <property type="taxonomic scope" value="Eukaryota"/>
</dbReference>
<dbReference type="InterPro" id="IPR052358">
    <property type="entry name" value="Aro_Compnd_Degr_Hydrolases"/>
</dbReference>
<feature type="domain" description="Amidohydrolase-related" evidence="1">
    <location>
        <begin position="28"/>
        <end position="115"/>
    </location>
</feature>